<sequence>MVGDQETLKVTLTGGIMNSASLDQQLIPALENGDRLSRAEFERRYNLMPDLKKAELIEGVVYVPSPLRYNRHGKPHGKIIAWLEVYAASTPGVEVADNATVRLDLDNEPQPDALLRLDEESGGRSRISEDDYVEGAPELIVEIAASSASYDLHDKLRAYRRNGVREYLVWLVQDRAFRWYILEQGEYRQQQADSLGMLSSPFFPGLQLDVQALLRGEMSRVLTVLQEGLGSPEHQDMWRNYRERRSSNR</sequence>
<keyword evidence="3" id="KW-1185">Reference proteome</keyword>
<dbReference type="SUPFAM" id="SSF52980">
    <property type="entry name" value="Restriction endonuclease-like"/>
    <property type="match status" value="1"/>
</dbReference>
<proteinExistence type="predicted"/>
<dbReference type="Proteomes" id="UP000003835">
    <property type="component" value="Unassembled WGS sequence"/>
</dbReference>
<accession>B4VZX7</accession>
<dbReference type="InterPro" id="IPR012296">
    <property type="entry name" value="Nuclease_put_TT1808"/>
</dbReference>
<evidence type="ECO:0000313" key="2">
    <source>
        <dbReference type="EMBL" id="EDX72440.1"/>
    </source>
</evidence>
<dbReference type="PANTHER" id="PTHR35400">
    <property type="entry name" value="SLR1083 PROTEIN"/>
    <property type="match status" value="1"/>
</dbReference>
<dbReference type="eggNOG" id="COG4636">
    <property type="taxonomic scope" value="Bacteria"/>
</dbReference>
<feature type="domain" description="Putative restriction endonuclease" evidence="1">
    <location>
        <begin position="40"/>
        <end position="211"/>
    </location>
</feature>
<gene>
    <name evidence="2" type="ORF">MC7420_3512</name>
</gene>
<organism evidence="2 3">
    <name type="scientific">Coleofasciculus chthonoplastes PCC 7420</name>
    <dbReference type="NCBI Taxonomy" id="118168"/>
    <lineage>
        <taxon>Bacteria</taxon>
        <taxon>Bacillati</taxon>
        <taxon>Cyanobacteriota</taxon>
        <taxon>Cyanophyceae</taxon>
        <taxon>Coleofasciculales</taxon>
        <taxon>Coleofasciculaceae</taxon>
        <taxon>Coleofasciculus</taxon>
    </lineage>
</organism>
<dbReference type="PANTHER" id="PTHR35400:SF3">
    <property type="entry name" value="SLL1072 PROTEIN"/>
    <property type="match status" value="1"/>
</dbReference>
<name>B4VZX7_9CYAN</name>
<dbReference type="Pfam" id="PF05685">
    <property type="entry name" value="Uma2"/>
    <property type="match status" value="1"/>
</dbReference>
<dbReference type="EMBL" id="DS989864">
    <property type="protein sequence ID" value="EDX72440.1"/>
    <property type="molecule type" value="Genomic_DNA"/>
</dbReference>
<reference evidence="2 3" key="1">
    <citation type="submission" date="2008-07" db="EMBL/GenBank/DDBJ databases">
        <authorList>
            <person name="Tandeau de Marsac N."/>
            <person name="Ferriera S."/>
            <person name="Johnson J."/>
            <person name="Kravitz S."/>
            <person name="Beeson K."/>
            <person name="Sutton G."/>
            <person name="Rogers Y.-H."/>
            <person name="Friedman R."/>
            <person name="Frazier M."/>
            <person name="Venter J.C."/>
        </authorList>
    </citation>
    <scope>NUCLEOTIDE SEQUENCE [LARGE SCALE GENOMIC DNA]</scope>
    <source>
        <strain evidence="2 3">PCC 7420</strain>
    </source>
</reference>
<dbReference type="InterPro" id="IPR011335">
    <property type="entry name" value="Restrct_endonuc-II-like"/>
</dbReference>
<dbReference type="Gene3D" id="3.90.1570.10">
    <property type="entry name" value="tt1808, chain A"/>
    <property type="match status" value="1"/>
</dbReference>
<dbReference type="AlphaFoldDB" id="B4VZX7"/>
<dbReference type="HOGENOM" id="CLU_100183_0_0_3"/>
<evidence type="ECO:0000259" key="1">
    <source>
        <dbReference type="Pfam" id="PF05685"/>
    </source>
</evidence>
<dbReference type="STRING" id="118168.MC7420_3512"/>
<dbReference type="CDD" id="cd06260">
    <property type="entry name" value="DUF820-like"/>
    <property type="match status" value="1"/>
</dbReference>
<protein>
    <recommendedName>
        <fullName evidence="1">Putative restriction endonuclease domain-containing protein</fullName>
    </recommendedName>
</protein>
<dbReference type="InterPro" id="IPR008538">
    <property type="entry name" value="Uma2"/>
</dbReference>
<evidence type="ECO:0000313" key="3">
    <source>
        <dbReference type="Proteomes" id="UP000003835"/>
    </source>
</evidence>